<evidence type="ECO:0000259" key="2">
    <source>
        <dbReference type="Pfam" id="PF22939"/>
    </source>
</evidence>
<feature type="domain" description="GPI inositol-deacylase winged helix" evidence="2">
    <location>
        <begin position="349"/>
        <end position="426"/>
    </location>
</feature>
<dbReference type="Proteomes" id="UP000620124">
    <property type="component" value="Unassembled WGS sequence"/>
</dbReference>
<protein>
    <submittedName>
        <fullName evidence="4">ANK-REP-REGION domain-containing protein</fullName>
    </submittedName>
</protein>
<dbReference type="InterPro" id="IPR054471">
    <property type="entry name" value="GPIID_WHD"/>
</dbReference>
<dbReference type="EMBL" id="JACAZI010000003">
    <property type="protein sequence ID" value="KAF7365821.1"/>
    <property type="molecule type" value="Genomic_DNA"/>
</dbReference>
<dbReference type="InterPro" id="IPR027417">
    <property type="entry name" value="P-loop_NTPase"/>
</dbReference>
<dbReference type="PANTHER" id="PTHR10039">
    <property type="entry name" value="AMELOGENIN"/>
    <property type="match status" value="1"/>
</dbReference>
<gene>
    <name evidence="4" type="ORF">MVEN_00456200</name>
</gene>
<organism evidence="4 5">
    <name type="scientific">Mycena venus</name>
    <dbReference type="NCBI Taxonomy" id="2733690"/>
    <lineage>
        <taxon>Eukaryota</taxon>
        <taxon>Fungi</taxon>
        <taxon>Dikarya</taxon>
        <taxon>Basidiomycota</taxon>
        <taxon>Agaricomycotina</taxon>
        <taxon>Agaricomycetes</taxon>
        <taxon>Agaricomycetidae</taxon>
        <taxon>Agaricales</taxon>
        <taxon>Marasmiineae</taxon>
        <taxon>Mycenaceae</taxon>
        <taxon>Mycena</taxon>
    </lineage>
</organism>
<reference evidence="4" key="1">
    <citation type="submission" date="2020-05" db="EMBL/GenBank/DDBJ databases">
        <title>Mycena genomes resolve the evolution of fungal bioluminescence.</title>
        <authorList>
            <person name="Tsai I.J."/>
        </authorList>
    </citation>
    <scope>NUCLEOTIDE SEQUENCE</scope>
    <source>
        <strain evidence="4">CCC161011</strain>
    </source>
</reference>
<dbReference type="AlphaFoldDB" id="A0A8H6YVZ0"/>
<evidence type="ECO:0000259" key="3">
    <source>
        <dbReference type="Pfam" id="PF24883"/>
    </source>
</evidence>
<dbReference type="Pfam" id="PF22939">
    <property type="entry name" value="WHD_GPIID"/>
    <property type="match status" value="1"/>
</dbReference>
<proteinExistence type="predicted"/>
<name>A0A8H6YVZ0_9AGAR</name>
<accession>A0A8H6YVZ0</accession>
<dbReference type="OrthoDB" id="7464126at2759"/>
<dbReference type="InterPro" id="IPR056884">
    <property type="entry name" value="NPHP3-like_N"/>
</dbReference>
<keyword evidence="5" id="KW-1185">Reference proteome</keyword>
<feature type="domain" description="Nephrocystin 3-like N-terminal" evidence="3">
    <location>
        <begin position="116"/>
        <end position="238"/>
    </location>
</feature>
<evidence type="ECO:0000313" key="5">
    <source>
        <dbReference type="Proteomes" id="UP000620124"/>
    </source>
</evidence>
<dbReference type="PANTHER" id="PTHR10039:SF15">
    <property type="entry name" value="NACHT DOMAIN-CONTAINING PROTEIN"/>
    <property type="match status" value="1"/>
</dbReference>
<dbReference type="Pfam" id="PF24883">
    <property type="entry name" value="NPHP3_N"/>
    <property type="match status" value="1"/>
</dbReference>
<evidence type="ECO:0000313" key="4">
    <source>
        <dbReference type="EMBL" id="KAF7365821.1"/>
    </source>
</evidence>
<evidence type="ECO:0000256" key="1">
    <source>
        <dbReference type="ARBA" id="ARBA00022737"/>
    </source>
</evidence>
<comment type="caution">
    <text evidence="4">The sequence shown here is derived from an EMBL/GenBank/DDBJ whole genome shotgun (WGS) entry which is preliminary data.</text>
</comment>
<dbReference type="Gene3D" id="3.40.50.300">
    <property type="entry name" value="P-loop containing nucleotide triphosphate hydrolases"/>
    <property type="match status" value="1"/>
</dbReference>
<keyword evidence="1" id="KW-0677">Repeat</keyword>
<sequence>MAEREAGVELMGEGPKVTFGDVHANQFNVSISRVAPFYPTYSFSTTVVTALDRSSSDEWKLRSAQRSSTGFPPSISFFDMRIYLVCAGKTLVGDCSQIHDSNDGSLVPEGHFGTVEFVVDHLTDISENETVGVACLYLNHKETDTQTPANLLSGLWRQLVLGQDLPPLAKKLYKQHHERGTKPSLDAIWDILSSVLGHYLRVFIVVDAMDEYPEDQRWILLQHLTAMGPNVNVMLTSRPNITPDTSLSNLDMIDIRASQQDLQKYVDDQIQRSPRLLMHLRTQPELREEIHEKISETADGMFLLAKLHPESLTAKSTIKAIRDALKHLPKGLTDTYDIVMLRIDGQSEEDRKVAHSALTWVANAKRPLTVEELQIALAIEPHARQLDKENLMNIELILSACAGLVIVGKQCSIVQLVHYTTQEYLDSIQAE</sequence>